<dbReference type="PROSITE" id="PS01121">
    <property type="entry name" value="CASPASE_HIS"/>
    <property type="match status" value="1"/>
</dbReference>
<feature type="domain" description="Caspase family p20" evidence="3">
    <location>
        <begin position="53"/>
        <end position="142"/>
    </location>
</feature>
<proteinExistence type="inferred from homology"/>
<protein>
    <recommendedName>
        <fullName evidence="3">Caspase family p20 domain-containing protein</fullName>
    </recommendedName>
</protein>
<evidence type="ECO:0000256" key="2">
    <source>
        <dbReference type="ARBA" id="ARBA00022703"/>
    </source>
</evidence>
<keyword evidence="2" id="KW-0053">Apoptosis</keyword>
<dbReference type="SUPFAM" id="SSF52129">
    <property type="entry name" value="Caspase-like"/>
    <property type="match status" value="1"/>
</dbReference>
<organism evidence="4 5">
    <name type="scientific">Rhinopithecus roxellana</name>
    <name type="common">Golden snub-nosed monkey</name>
    <name type="synonym">Pygathrix roxellana</name>
    <dbReference type="NCBI Taxonomy" id="61622"/>
    <lineage>
        <taxon>Eukaryota</taxon>
        <taxon>Metazoa</taxon>
        <taxon>Chordata</taxon>
        <taxon>Craniata</taxon>
        <taxon>Vertebrata</taxon>
        <taxon>Euteleostomi</taxon>
        <taxon>Mammalia</taxon>
        <taxon>Eutheria</taxon>
        <taxon>Euarchontoglires</taxon>
        <taxon>Primates</taxon>
        <taxon>Haplorrhini</taxon>
        <taxon>Catarrhini</taxon>
        <taxon>Cercopithecidae</taxon>
        <taxon>Colobinae</taxon>
        <taxon>Rhinopithecus</taxon>
    </lineage>
</organism>
<evidence type="ECO:0000313" key="4">
    <source>
        <dbReference type="Ensembl" id="ENSRROP00000030921.1"/>
    </source>
</evidence>
<dbReference type="GO" id="GO:0004197">
    <property type="term" value="F:cysteine-type endopeptidase activity"/>
    <property type="evidence" value="ECO:0007669"/>
    <property type="project" value="InterPro"/>
</dbReference>
<dbReference type="PROSITE" id="PS50208">
    <property type="entry name" value="CASPASE_P20"/>
    <property type="match status" value="1"/>
</dbReference>
<dbReference type="Proteomes" id="UP000233200">
    <property type="component" value="Unplaced"/>
</dbReference>
<dbReference type="InterPro" id="IPR011600">
    <property type="entry name" value="Pept_C14_caspase"/>
</dbReference>
<reference evidence="4" key="1">
    <citation type="submission" date="2025-08" db="UniProtKB">
        <authorList>
            <consortium name="Ensembl"/>
        </authorList>
    </citation>
    <scope>IDENTIFICATION</scope>
</reference>
<dbReference type="GO" id="GO:0006915">
    <property type="term" value="P:apoptotic process"/>
    <property type="evidence" value="ECO:0007669"/>
    <property type="project" value="UniProtKB-KW"/>
</dbReference>
<dbReference type="Ensembl" id="ENSRROT00000055332.1">
    <property type="protein sequence ID" value="ENSRROP00000030921.1"/>
    <property type="gene ID" value="ENSRROG00000039175.1"/>
</dbReference>
<dbReference type="GeneTree" id="ENSGT00940000153232"/>
<dbReference type="GO" id="GO:0051604">
    <property type="term" value="P:protein maturation"/>
    <property type="evidence" value="ECO:0007669"/>
    <property type="project" value="UniProtKB-ARBA"/>
</dbReference>
<evidence type="ECO:0000259" key="3">
    <source>
        <dbReference type="PROSITE" id="PS50208"/>
    </source>
</evidence>
<comment type="similarity">
    <text evidence="1">Belongs to the peptidase C14A family.</text>
</comment>
<dbReference type="Pfam" id="PF00656">
    <property type="entry name" value="Peptidase_C14"/>
    <property type="match status" value="1"/>
</dbReference>
<dbReference type="PANTHER" id="PTHR48169">
    <property type="entry name" value="DED DOMAIN-CONTAINING PROTEIN"/>
    <property type="match status" value="1"/>
</dbReference>
<evidence type="ECO:0000313" key="5">
    <source>
        <dbReference type="Proteomes" id="UP000233200"/>
    </source>
</evidence>
<accession>A0A2K6QQ59</accession>
<dbReference type="GO" id="GO:0043067">
    <property type="term" value="P:regulation of programmed cell death"/>
    <property type="evidence" value="ECO:0007669"/>
    <property type="project" value="UniProtKB-ARBA"/>
</dbReference>
<dbReference type="InterPro" id="IPR015917">
    <property type="entry name" value="Pept_C14A"/>
</dbReference>
<dbReference type="SMART" id="SM00115">
    <property type="entry name" value="CASc"/>
    <property type="match status" value="1"/>
</dbReference>
<dbReference type="InterPro" id="IPR029030">
    <property type="entry name" value="Caspase-like_dom_sf"/>
</dbReference>
<evidence type="ECO:0000256" key="1">
    <source>
        <dbReference type="ARBA" id="ARBA00010134"/>
    </source>
</evidence>
<dbReference type="InterPro" id="IPR001309">
    <property type="entry name" value="Pept_C14_p20"/>
</dbReference>
<name>A0A2K6QQ59_RHIRO</name>
<keyword evidence="5" id="KW-1185">Reference proteome</keyword>
<reference evidence="4" key="2">
    <citation type="submission" date="2025-09" db="UniProtKB">
        <authorList>
            <consortium name="Ensembl"/>
        </authorList>
    </citation>
    <scope>IDENTIFICATION</scope>
</reference>
<sequence length="157" mass="17558">MLSDGLIKVSMENTESSVDSKSIKSLEPKIIHGSKSVDSGISLDDSYKMDYPEMGLCIIINNKNFHKSTGMASRETFINLKYEVRSKNDLTREDIVELMRDVSKEDHSKRSSFVCVLLSHGEEGIIFGTNGPVDLKKITIFYVRGSVSKLNSFKAKT</sequence>
<dbReference type="GO" id="GO:0005737">
    <property type="term" value="C:cytoplasm"/>
    <property type="evidence" value="ECO:0007669"/>
    <property type="project" value="UniProtKB-ARBA"/>
</dbReference>
<dbReference type="InterPro" id="IPR016129">
    <property type="entry name" value="Caspase_his_AS"/>
</dbReference>
<dbReference type="PANTHER" id="PTHR48169:SF7">
    <property type="entry name" value="CASPASE 10"/>
    <property type="match status" value="1"/>
</dbReference>
<dbReference type="GO" id="GO:0006508">
    <property type="term" value="P:proteolysis"/>
    <property type="evidence" value="ECO:0007669"/>
    <property type="project" value="InterPro"/>
</dbReference>
<dbReference type="Gene3D" id="3.40.50.1460">
    <property type="match status" value="1"/>
</dbReference>
<dbReference type="AlphaFoldDB" id="A0A2K6QQ59"/>